<comment type="caution">
    <text evidence="4">The sequence shown here is derived from an EMBL/GenBank/DDBJ whole genome shotgun (WGS) entry which is preliminary data.</text>
</comment>
<keyword evidence="2" id="KW-0663">Pyridoxal phosphate</keyword>
<evidence type="ECO:0000259" key="3">
    <source>
        <dbReference type="Pfam" id="PF00155"/>
    </source>
</evidence>
<keyword evidence="4" id="KW-0456">Lyase</keyword>
<dbReference type="AlphaFoldDB" id="A0A4U8QD28"/>
<keyword evidence="5" id="KW-1185">Reference proteome</keyword>
<reference evidence="4 5" key="1">
    <citation type="journal article" date="2019" name="Anaerobe">
        <title>Detection of Robinsoniella peoriensis in multiple bone samples of a trauma patient.</title>
        <authorList>
            <person name="Schrottner P."/>
            <person name="Hartwich K."/>
            <person name="Bunk B."/>
            <person name="Schober I."/>
            <person name="Helbig S."/>
            <person name="Rudolph W.W."/>
            <person name="Gunzer F."/>
        </authorList>
    </citation>
    <scope>NUCLEOTIDE SEQUENCE [LARGE SCALE GENOMIC DNA]</scope>
    <source>
        <strain evidence="4 5">DSM 106044</strain>
    </source>
</reference>
<name>A0A4U8QD28_9FIRM</name>
<dbReference type="SUPFAM" id="SSF53383">
    <property type="entry name" value="PLP-dependent transferases"/>
    <property type="match status" value="1"/>
</dbReference>
<dbReference type="STRING" id="180332.GCA_000797495_02539"/>
<evidence type="ECO:0000256" key="1">
    <source>
        <dbReference type="ARBA" id="ARBA00001933"/>
    </source>
</evidence>
<dbReference type="EMBL" id="QGQD01000001">
    <property type="protein sequence ID" value="TLD02987.1"/>
    <property type="molecule type" value="Genomic_DNA"/>
</dbReference>
<evidence type="ECO:0000256" key="2">
    <source>
        <dbReference type="ARBA" id="ARBA00022898"/>
    </source>
</evidence>
<dbReference type="Gene3D" id="3.90.1150.10">
    <property type="entry name" value="Aspartate Aminotransferase, domain 1"/>
    <property type="match status" value="1"/>
</dbReference>
<comment type="cofactor">
    <cofactor evidence="1">
        <name>pyridoxal 5'-phosphate</name>
        <dbReference type="ChEBI" id="CHEBI:597326"/>
    </cofactor>
</comment>
<evidence type="ECO:0000313" key="5">
    <source>
        <dbReference type="Proteomes" id="UP000306509"/>
    </source>
</evidence>
<dbReference type="Proteomes" id="UP000306509">
    <property type="component" value="Unassembled WGS sequence"/>
</dbReference>
<dbReference type="Gene3D" id="3.40.640.10">
    <property type="entry name" value="Type I PLP-dependent aspartate aminotransferase-like (Major domain)"/>
    <property type="match status" value="1"/>
</dbReference>
<dbReference type="GO" id="GO:0048472">
    <property type="term" value="F:threonine-phosphate decarboxylase activity"/>
    <property type="evidence" value="ECO:0007669"/>
    <property type="project" value="UniProtKB-EC"/>
</dbReference>
<evidence type="ECO:0000313" key="4">
    <source>
        <dbReference type="EMBL" id="TLD02987.1"/>
    </source>
</evidence>
<feature type="domain" description="Aminotransferase class I/classII large" evidence="3">
    <location>
        <begin position="18"/>
        <end position="340"/>
    </location>
</feature>
<dbReference type="InterPro" id="IPR015422">
    <property type="entry name" value="PyrdxlP-dep_Trfase_small"/>
</dbReference>
<proteinExistence type="predicted"/>
<dbReference type="InterPro" id="IPR015424">
    <property type="entry name" value="PyrdxlP-dep_Trfase"/>
</dbReference>
<protein>
    <submittedName>
        <fullName evidence="4">Threonine-phosphate decarboxylase</fullName>
        <ecNumber evidence="4">4.1.1.81</ecNumber>
    </submittedName>
</protein>
<accession>A0A4U8QD28</accession>
<dbReference type="CDD" id="cd00609">
    <property type="entry name" value="AAT_like"/>
    <property type="match status" value="1"/>
</dbReference>
<gene>
    <name evidence="4" type="primary">cobD_1</name>
    <name evidence="4" type="ORF">DSM106044_00010</name>
</gene>
<dbReference type="InterPro" id="IPR004839">
    <property type="entry name" value="Aminotransferase_I/II_large"/>
</dbReference>
<dbReference type="InterPro" id="IPR015421">
    <property type="entry name" value="PyrdxlP-dep_Trfase_major"/>
</dbReference>
<dbReference type="PANTHER" id="PTHR42885">
    <property type="entry name" value="HISTIDINOL-PHOSPHATE AMINOTRANSFERASE-RELATED"/>
    <property type="match status" value="1"/>
</dbReference>
<dbReference type="RefSeq" id="WP_330572483.1">
    <property type="nucleotide sequence ID" value="NZ_QGQD01000001.1"/>
</dbReference>
<organism evidence="4 5">
    <name type="scientific">Robinsoniella peoriensis</name>
    <dbReference type="NCBI Taxonomy" id="180332"/>
    <lineage>
        <taxon>Bacteria</taxon>
        <taxon>Bacillati</taxon>
        <taxon>Bacillota</taxon>
        <taxon>Clostridia</taxon>
        <taxon>Lachnospirales</taxon>
        <taxon>Lachnospiraceae</taxon>
        <taxon>Robinsoniella</taxon>
    </lineage>
</organism>
<dbReference type="EC" id="4.1.1.81" evidence="4"/>
<dbReference type="GO" id="GO:0030170">
    <property type="term" value="F:pyridoxal phosphate binding"/>
    <property type="evidence" value="ECO:0007669"/>
    <property type="project" value="InterPro"/>
</dbReference>
<sequence length="351" mass="39374">MVINKHKHGGDIYSQEVKMDYSANINPLGMPKAVVQAAYEGILNSANYPDIYCGKLREALSSQEGIEKDHIICGNGAAELIFSLSAAIKPKKALLAAPGFAEYEQALRVNGCEVVYYLLSEEQGFELQEDYLEAITPDLDLLFLCVPNNPTGLTCPKNFLDQILEKCRICGVWMIVDECFNDFLDDAAAYTMKKEIASNDHLFILKAFTKLYAMAGLRLGYGFCSNQALLEKMTETVQPWNVSIPAQMAGTAALREVGFVENSKALIREERQYLSFKLKELGFKVYDSSANFLFFYGQENLAQECKKLGVLIRDCSNYYGLKAGYFRIAVRTHKENEELIGIMQEIVNTQN</sequence>
<dbReference type="PANTHER" id="PTHR42885:SF1">
    <property type="entry name" value="THREONINE-PHOSPHATE DECARBOXYLASE"/>
    <property type="match status" value="1"/>
</dbReference>
<dbReference type="Pfam" id="PF00155">
    <property type="entry name" value="Aminotran_1_2"/>
    <property type="match status" value="1"/>
</dbReference>